<reference evidence="2 3" key="1">
    <citation type="submission" date="2018-06" db="EMBL/GenBank/DDBJ databases">
        <title>Comparative genomics reveals the genomic features of Rhizophagus irregularis, R. cerebriforme, R. diaphanum and Gigaspora rosea, and their symbiotic lifestyle signature.</title>
        <authorList>
            <person name="Morin E."/>
            <person name="San Clemente H."/>
            <person name="Chen E.C.H."/>
            <person name="De La Providencia I."/>
            <person name="Hainaut M."/>
            <person name="Kuo A."/>
            <person name="Kohler A."/>
            <person name="Murat C."/>
            <person name="Tang N."/>
            <person name="Roy S."/>
            <person name="Loubradou J."/>
            <person name="Henrissat B."/>
            <person name="Grigoriev I.V."/>
            <person name="Corradi N."/>
            <person name="Roux C."/>
            <person name="Martin F.M."/>
        </authorList>
    </citation>
    <scope>NUCLEOTIDE SEQUENCE [LARGE SCALE GENOMIC DNA]</scope>
    <source>
        <strain evidence="2 3">DAOM 194757</strain>
    </source>
</reference>
<proteinExistence type="predicted"/>
<protein>
    <submittedName>
        <fullName evidence="2">Uncharacterized protein</fullName>
    </submittedName>
</protein>
<dbReference type="EMBL" id="QKWP01002640">
    <property type="protein sequence ID" value="RIB02613.1"/>
    <property type="molecule type" value="Genomic_DNA"/>
</dbReference>
<name>A0A397U5C6_9GLOM</name>
<dbReference type="Proteomes" id="UP000266673">
    <property type="component" value="Unassembled WGS sequence"/>
</dbReference>
<keyword evidence="3" id="KW-1185">Reference proteome</keyword>
<evidence type="ECO:0000256" key="1">
    <source>
        <dbReference type="SAM" id="MobiDB-lite"/>
    </source>
</evidence>
<accession>A0A397U5C6</accession>
<dbReference type="AlphaFoldDB" id="A0A397U5C6"/>
<comment type="caution">
    <text evidence="2">The sequence shown here is derived from an EMBL/GenBank/DDBJ whole genome shotgun (WGS) entry which is preliminary data.</text>
</comment>
<feature type="region of interest" description="Disordered" evidence="1">
    <location>
        <begin position="20"/>
        <end position="39"/>
    </location>
</feature>
<sequence length="57" mass="6197">MHFNSNIALDFIPSSSTPLTKMSINPKRPAPEFFDPSTTSRTSGLRFLVGSSNLIAV</sequence>
<organism evidence="2 3">
    <name type="scientific">Gigaspora rosea</name>
    <dbReference type="NCBI Taxonomy" id="44941"/>
    <lineage>
        <taxon>Eukaryota</taxon>
        <taxon>Fungi</taxon>
        <taxon>Fungi incertae sedis</taxon>
        <taxon>Mucoromycota</taxon>
        <taxon>Glomeromycotina</taxon>
        <taxon>Glomeromycetes</taxon>
        <taxon>Diversisporales</taxon>
        <taxon>Gigasporaceae</taxon>
        <taxon>Gigaspora</taxon>
    </lineage>
</organism>
<evidence type="ECO:0000313" key="3">
    <source>
        <dbReference type="Proteomes" id="UP000266673"/>
    </source>
</evidence>
<dbReference type="OrthoDB" id="2467798at2759"/>
<evidence type="ECO:0000313" key="2">
    <source>
        <dbReference type="EMBL" id="RIB02613.1"/>
    </source>
</evidence>
<gene>
    <name evidence="2" type="ORF">C2G38_2124871</name>
</gene>